<gene>
    <name evidence="2" type="ORF">MBBAR_1c02490</name>
</gene>
<comment type="caution">
    <text evidence="2">The sequence shown here is derived from an EMBL/GenBank/DDBJ whole genome shotgun (WGS) entry which is preliminary data.</text>
</comment>
<dbReference type="AlphaFoldDB" id="A0A1V6N584"/>
<accession>A0A1V6N584</accession>
<protein>
    <submittedName>
        <fullName evidence="2">Uncharacterized protein</fullName>
    </submittedName>
</protein>
<dbReference type="Proteomes" id="UP000191661">
    <property type="component" value="Unassembled WGS sequence"/>
</dbReference>
<proteinExistence type="predicted"/>
<dbReference type="EMBL" id="JXMW01000001">
    <property type="protein sequence ID" value="OQD59841.1"/>
    <property type="molecule type" value="Genomic_DNA"/>
</dbReference>
<keyword evidence="1" id="KW-1133">Transmembrane helix</keyword>
<feature type="transmembrane region" description="Helical" evidence="1">
    <location>
        <begin position="12"/>
        <end position="37"/>
    </location>
</feature>
<evidence type="ECO:0000313" key="3">
    <source>
        <dbReference type="Proteomes" id="UP000191661"/>
    </source>
</evidence>
<reference evidence="2 3" key="1">
    <citation type="submission" date="2014-12" db="EMBL/GenBank/DDBJ databases">
        <title>Genome sequence of Methanobrevibacter arboriphilicus DH1, DSM1125.</title>
        <authorList>
            <person name="Poehlein A."/>
            <person name="Thauer R.K."/>
            <person name="Seedorf H."/>
            <person name="Daniel R."/>
        </authorList>
    </citation>
    <scope>NUCLEOTIDE SEQUENCE [LARGE SCALE GENOMIC DNA]</scope>
    <source>
        <strain evidence="2 3">DH1</strain>
    </source>
</reference>
<organism evidence="2 3">
    <name type="scientific">Methanobrevibacter arboriphilus JCM 13429 = DSM 1125</name>
    <dbReference type="NCBI Taxonomy" id="1300164"/>
    <lineage>
        <taxon>Archaea</taxon>
        <taxon>Methanobacteriati</taxon>
        <taxon>Methanobacteriota</taxon>
        <taxon>Methanomada group</taxon>
        <taxon>Methanobacteria</taxon>
        <taxon>Methanobacteriales</taxon>
        <taxon>Methanobacteriaceae</taxon>
        <taxon>Methanobrevibacter</taxon>
    </lineage>
</organism>
<evidence type="ECO:0000256" key="1">
    <source>
        <dbReference type="SAM" id="Phobius"/>
    </source>
</evidence>
<keyword evidence="1" id="KW-0812">Transmembrane</keyword>
<sequence>MNYFEYINMDPVLAIVVAVVLLIVCFLGPILLNKYFLPKRLNDDGELEGFLDTDTKEGIIYLISLAALVIFISMILSLLFWGLIVFAIVPIVGLIYFTYRYFKL</sequence>
<name>A0A1V6N584_METAZ</name>
<keyword evidence="3" id="KW-1185">Reference proteome</keyword>
<feature type="transmembrane region" description="Helical" evidence="1">
    <location>
        <begin position="82"/>
        <end position="102"/>
    </location>
</feature>
<evidence type="ECO:0000313" key="2">
    <source>
        <dbReference type="EMBL" id="OQD59841.1"/>
    </source>
</evidence>
<keyword evidence="1" id="KW-0472">Membrane</keyword>
<feature type="transmembrane region" description="Helical" evidence="1">
    <location>
        <begin position="58"/>
        <end position="76"/>
    </location>
</feature>